<keyword evidence="1" id="KW-0472">Membrane</keyword>
<organism evidence="2 3">
    <name type="scientific">Rubroshorea leprosula</name>
    <dbReference type="NCBI Taxonomy" id="152421"/>
    <lineage>
        <taxon>Eukaryota</taxon>
        <taxon>Viridiplantae</taxon>
        <taxon>Streptophyta</taxon>
        <taxon>Embryophyta</taxon>
        <taxon>Tracheophyta</taxon>
        <taxon>Spermatophyta</taxon>
        <taxon>Magnoliopsida</taxon>
        <taxon>eudicotyledons</taxon>
        <taxon>Gunneridae</taxon>
        <taxon>Pentapetalae</taxon>
        <taxon>rosids</taxon>
        <taxon>malvids</taxon>
        <taxon>Malvales</taxon>
        <taxon>Dipterocarpaceae</taxon>
        <taxon>Rubroshorea</taxon>
    </lineage>
</organism>
<evidence type="ECO:0000313" key="2">
    <source>
        <dbReference type="EMBL" id="GKV49520.1"/>
    </source>
</evidence>
<evidence type="ECO:0000256" key="1">
    <source>
        <dbReference type="SAM" id="Phobius"/>
    </source>
</evidence>
<dbReference type="Proteomes" id="UP001054252">
    <property type="component" value="Unassembled WGS sequence"/>
</dbReference>
<proteinExistence type="predicted"/>
<name>A0AAV5MIA2_9ROSI</name>
<dbReference type="AlphaFoldDB" id="A0AAV5MIA2"/>
<sequence length="33" mass="3753">MRIYVYGLILLICGQLAADLSGGRVIFFFFAKR</sequence>
<evidence type="ECO:0000313" key="3">
    <source>
        <dbReference type="Proteomes" id="UP001054252"/>
    </source>
</evidence>
<accession>A0AAV5MIA2</accession>
<keyword evidence="1" id="KW-0812">Transmembrane</keyword>
<feature type="transmembrane region" description="Helical" evidence="1">
    <location>
        <begin position="6"/>
        <end position="31"/>
    </location>
</feature>
<keyword evidence="3" id="KW-1185">Reference proteome</keyword>
<keyword evidence="1" id="KW-1133">Transmembrane helix</keyword>
<reference evidence="2 3" key="1">
    <citation type="journal article" date="2021" name="Commun. Biol.">
        <title>The genome of Shorea leprosula (Dipterocarpaceae) highlights the ecological relevance of drought in aseasonal tropical rainforests.</title>
        <authorList>
            <person name="Ng K.K.S."/>
            <person name="Kobayashi M.J."/>
            <person name="Fawcett J.A."/>
            <person name="Hatakeyama M."/>
            <person name="Paape T."/>
            <person name="Ng C.H."/>
            <person name="Ang C.C."/>
            <person name="Tnah L.H."/>
            <person name="Lee C.T."/>
            <person name="Nishiyama T."/>
            <person name="Sese J."/>
            <person name="O'Brien M.J."/>
            <person name="Copetti D."/>
            <person name="Mohd Noor M.I."/>
            <person name="Ong R.C."/>
            <person name="Putra M."/>
            <person name="Sireger I.Z."/>
            <person name="Indrioko S."/>
            <person name="Kosugi Y."/>
            <person name="Izuno A."/>
            <person name="Isagi Y."/>
            <person name="Lee S.L."/>
            <person name="Shimizu K.K."/>
        </authorList>
    </citation>
    <scope>NUCLEOTIDE SEQUENCE [LARGE SCALE GENOMIC DNA]</scope>
    <source>
        <strain evidence="2">214</strain>
    </source>
</reference>
<protein>
    <submittedName>
        <fullName evidence="2">Uncharacterized protein</fullName>
    </submittedName>
</protein>
<comment type="caution">
    <text evidence="2">The sequence shown here is derived from an EMBL/GenBank/DDBJ whole genome shotgun (WGS) entry which is preliminary data.</text>
</comment>
<gene>
    <name evidence="2" type="ORF">SLEP1_g56269</name>
</gene>
<dbReference type="EMBL" id="BPVZ01000303">
    <property type="protein sequence ID" value="GKV49520.1"/>
    <property type="molecule type" value="Genomic_DNA"/>
</dbReference>